<proteinExistence type="predicted"/>
<dbReference type="PANTHER" id="PTHR12126:SF11">
    <property type="entry name" value="NADH DEHYDROGENASE [UBIQUINONE] 1 ALPHA SUBCOMPLEX SUBUNIT 9, MITOCHONDRIAL"/>
    <property type="match status" value="1"/>
</dbReference>
<dbReference type="Proteomes" id="UP001262032">
    <property type="component" value="Unassembled WGS sequence"/>
</dbReference>
<dbReference type="SUPFAM" id="SSF51735">
    <property type="entry name" value="NAD(P)-binding Rossmann-fold domains"/>
    <property type="match status" value="1"/>
</dbReference>
<dbReference type="GeneID" id="97420818"/>
<evidence type="ECO:0000259" key="1">
    <source>
        <dbReference type="Pfam" id="PF13460"/>
    </source>
</evidence>
<organism evidence="2 3">
    <name type="scientific">Pseudarthrobacter oxydans</name>
    <name type="common">Arthrobacter oxydans</name>
    <dbReference type="NCBI Taxonomy" id="1671"/>
    <lineage>
        <taxon>Bacteria</taxon>
        <taxon>Bacillati</taxon>
        <taxon>Actinomycetota</taxon>
        <taxon>Actinomycetes</taxon>
        <taxon>Micrococcales</taxon>
        <taxon>Micrococcaceae</taxon>
        <taxon>Pseudarthrobacter</taxon>
    </lineage>
</organism>
<reference evidence="2" key="1">
    <citation type="submission" date="2023-07" db="EMBL/GenBank/DDBJ databases">
        <title>Sorghum-associated microbial communities from plants grown in Nebraska, USA.</title>
        <authorList>
            <person name="Schachtman D."/>
        </authorList>
    </citation>
    <scope>NUCLEOTIDE SEQUENCE</scope>
    <source>
        <strain evidence="2">BE261</strain>
    </source>
</reference>
<dbReference type="InterPro" id="IPR016040">
    <property type="entry name" value="NAD(P)-bd_dom"/>
</dbReference>
<gene>
    <name evidence="2" type="ORF">J2X12_000560</name>
</gene>
<name>A0AAW8N762_PSEOX</name>
<protein>
    <submittedName>
        <fullName evidence="2">Uncharacterized protein YbjT (DUF2867 family)</fullName>
    </submittedName>
</protein>
<dbReference type="AlphaFoldDB" id="A0AAW8N762"/>
<dbReference type="Pfam" id="PF13460">
    <property type="entry name" value="NAD_binding_10"/>
    <property type="match status" value="1"/>
</dbReference>
<dbReference type="InterPro" id="IPR036291">
    <property type="entry name" value="NAD(P)-bd_dom_sf"/>
</dbReference>
<dbReference type="GO" id="GO:0044877">
    <property type="term" value="F:protein-containing complex binding"/>
    <property type="evidence" value="ECO:0007669"/>
    <property type="project" value="TreeGrafter"/>
</dbReference>
<feature type="domain" description="NAD(P)-binding" evidence="1">
    <location>
        <begin position="7"/>
        <end position="172"/>
    </location>
</feature>
<comment type="caution">
    <text evidence="2">The sequence shown here is derived from an EMBL/GenBank/DDBJ whole genome shotgun (WGS) entry which is preliminary data.</text>
</comment>
<evidence type="ECO:0000313" key="2">
    <source>
        <dbReference type="EMBL" id="MDR7162559.1"/>
    </source>
</evidence>
<dbReference type="InterPro" id="IPR051207">
    <property type="entry name" value="ComplexI_NDUFA9_subunit"/>
</dbReference>
<dbReference type="Gene3D" id="3.40.50.720">
    <property type="entry name" value="NAD(P)-binding Rossmann-like Domain"/>
    <property type="match status" value="1"/>
</dbReference>
<dbReference type="EMBL" id="JAVDWN010000001">
    <property type="protein sequence ID" value="MDR7162559.1"/>
    <property type="molecule type" value="Genomic_DNA"/>
</dbReference>
<dbReference type="RefSeq" id="WP_310108727.1">
    <property type="nucleotide sequence ID" value="NZ_JAVDTN010000001.1"/>
</dbReference>
<sequence length="254" mass="26445">MRIAVAGGTGTVGRHVVQVATARGHEVSSMSRAEGVDLVNGRGLTQALQGVEAVIDVSGIQTTSTKKAVDFFTNATQNLLAAEKQAGVKHHVALSIVGIDGSTSGLYAGKLVQEDEVRHGGIPWTLLRSTQFHEFVPLAVKIGTVGPVVTVPRMFTQPVAAREVAEALVTAAESGPRGRVPDLGGPRTEQLAALVRAYLAKTGQRKRILEAVLPGAMGKAMRSGALVPAAGAAVGRQTFSEWLETAEADGGRDQ</sequence>
<evidence type="ECO:0000313" key="3">
    <source>
        <dbReference type="Proteomes" id="UP001262032"/>
    </source>
</evidence>
<accession>A0AAW8N762</accession>
<dbReference type="PANTHER" id="PTHR12126">
    <property type="entry name" value="NADH-UBIQUINONE OXIDOREDUCTASE 39 KDA SUBUNIT-RELATED"/>
    <property type="match status" value="1"/>
</dbReference>